<evidence type="ECO:0000313" key="2">
    <source>
        <dbReference type="Proteomes" id="UP000828251"/>
    </source>
</evidence>
<reference evidence="1 2" key="1">
    <citation type="journal article" date="2021" name="Plant Biotechnol. J.">
        <title>Multi-omics assisted identification of the key and species-specific regulatory components of drought-tolerant mechanisms in Gossypium stocksii.</title>
        <authorList>
            <person name="Yu D."/>
            <person name="Ke L."/>
            <person name="Zhang D."/>
            <person name="Wu Y."/>
            <person name="Sun Y."/>
            <person name="Mei J."/>
            <person name="Sun J."/>
            <person name="Sun Y."/>
        </authorList>
    </citation>
    <scope>NUCLEOTIDE SEQUENCE [LARGE SCALE GENOMIC DNA]</scope>
    <source>
        <strain evidence="2">cv. E1</strain>
        <tissue evidence="1">Leaf</tissue>
    </source>
</reference>
<gene>
    <name evidence="1" type="ORF">J1N35_018449</name>
</gene>
<dbReference type="OrthoDB" id="1435274at2759"/>
<evidence type="ECO:0000313" key="1">
    <source>
        <dbReference type="EMBL" id="KAH1091192.1"/>
    </source>
</evidence>
<protein>
    <submittedName>
        <fullName evidence="1">Uncharacterized protein</fullName>
    </submittedName>
</protein>
<proteinExistence type="predicted"/>
<dbReference type="AlphaFoldDB" id="A0A9D4A525"/>
<comment type="caution">
    <text evidence="1">The sequence shown here is derived from an EMBL/GenBank/DDBJ whole genome shotgun (WGS) entry which is preliminary data.</text>
</comment>
<keyword evidence="2" id="KW-1185">Reference proteome</keyword>
<dbReference type="Proteomes" id="UP000828251">
    <property type="component" value="Unassembled WGS sequence"/>
</dbReference>
<feature type="non-terminal residue" evidence="1">
    <location>
        <position position="69"/>
    </location>
</feature>
<name>A0A9D4A525_9ROSI</name>
<organism evidence="1 2">
    <name type="scientific">Gossypium stocksii</name>
    <dbReference type="NCBI Taxonomy" id="47602"/>
    <lineage>
        <taxon>Eukaryota</taxon>
        <taxon>Viridiplantae</taxon>
        <taxon>Streptophyta</taxon>
        <taxon>Embryophyta</taxon>
        <taxon>Tracheophyta</taxon>
        <taxon>Spermatophyta</taxon>
        <taxon>Magnoliopsida</taxon>
        <taxon>eudicotyledons</taxon>
        <taxon>Gunneridae</taxon>
        <taxon>Pentapetalae</taxon>
        <taxon>rosids</taxon>
        <taxon>malvids</taxon>
        <taxon>Malvales</taxon>
        <taxon>Malvaceae</taxon>
        <taxon>Malvoideae</taxon>
        <taxon>Gossypium</taxon>
    </lineage>
</organism>
<accession>A0A9D4A525</accession>
<sequence>MPCKRTRASVQIEESQKKFHYEEAKARYDSVFKNQQMHVEKGFTLKENNYIDSMACIRQIAKALNWELF</sequence>
<dbReference type="EMBL" id="JAIQCV010000006">
    <property type="protein sequence ID" value="KAH1091192.1"/>
    <property type="molecule type" value="Genomic_DNA"/>
</dbReference>